<comment type="caution">
    <text evidence="7">The sequence shown here is derived from an EMBL/GenBank/DDBJ whole genome shotgun (WGS) entry which is preliminary data.</text>
</comment>
<reference evidence="7 8" key="1">
    <citation type="journal article" date="2015" name="Antonie Van Leeuwenhoek">
        <title>Lampropedia puyangensis sp. nov., isolated from symptomatic bark of Populus ? euramericana canker and emended description of Lampropedia hyalina (Ehrenberg 1832) Lee et al. 2004.</title>
        <authorList>
            <person name="Li Y."/>
            <person name="Wang T."/>
            <person name="Piao C.G."/>
            <person name="Wang L.F."/>
            <person name="Tian G.Z."/>
            <person name="Zhu T.H."/>
            <person name="Guo M.W."/>
        </authorList>
    </citation>
    <scope>NUCLEOTIDE SEQUENCE [LARGE SCALE GENOMIC DNA]</scope>
    <source>
        <strain evidence="7 8">2-bin</strain>
    </source>
</reference>
<proteinExistence type="inferred from homology"/>
<evidence type="ECO:0000259" key="6">
    <source>
        <dbReference type="Pfam" id="PF08281"/>
    </source>
</evidence>
<dbReference type="SUPFAM" id="SSF88659">
    <property type="entry name" value="Sigma3 and sigma4 domains of RNA polymerase sigma factors"/>
    <property type="match status" value="1"/>
</dbReference>
<keyword evidence="3" id="KW-0731">Sigma factor</keyword>
<dbReference type="InterPro" id="IPR014284">
    <property type="entry name" value="RNA_pol_sigma-70_dom"/>
</dbReference>
<dbReference type="Pfam" id="PF08281">
    <property type="entry name" value="Sigma70_r4_2"/>
    <property type="match status" value="1"/>
</dbReference>
<dbReference type="Proteomes" id="UP000308917">
    <property type="component" value="Unassembled WGS sequence"/>
</dbReference>
<keyword evidence="8" id="KW-1185">Reference proteome</keyword>
<evidence type="ECO:0000313" key="8">
    <source>
        <dbReference type="Proteomes" id="UP000308917"/>
    </source>
</evidence>
<dbReference type="RefSeq" id="WP_136571802.1">
    <property type="nucleotide sequence ID" value="NZ_STFG01000001.1"/>
</dbReference>
<name>A0A4S8FBZ3_9BURK</name>
<feature type="domain" description="RNA polymerase sigma-70 region 2" evidence="5">
    <location>
        <begin position="15"/>
        <end position="82"/>
    </location>
</feature>
<sequence length="170" mass="18822">MTATPSPSFTHITGLYQAHHGWLQGWLRKRLGNAHEAADLAQDTFVRLMTSTASPVESVREARPYLATVAKRLMLDHLRRQSLEQAYLQALTLQPEPLAPSAEQQVAILQALQEVDAMLHALPDKVRAVFILSQVEGLSYTAIACELGLSLRTVKRHMARAMAECIVLAN</sequence>
<evidence type="ECO:0000256" key="2">
    <source>
        <dbReference type="ARBA" id="ARBA00023015"/>
    </source>
</evidence>
<dbReference type="OrthoDB" id="8536462at2"/>
<gene>
    <name evidence="7" type="ORF">E9531_00615</name>
</gene>
<dbReference type="PANTHER" id="PTHR43133">
    <property type="entry name" value="RNA POLYMERASE ECF-TYPE SIGMA FACTO"/>
    <property type="match status" value="1"/>
</dbReference>
<keyword evidence="4" id="KW-0804">Transcription</keyword>
<dbReference type="CDD" id="cd06171">
    <property type="entry name" value="Sigma70_r4"/>
    <property type="match status" value="1"/>
</dbReference>
<evidence type="ECO:0000313" key="7">
    <source>
        <dbReference type="EMBL" id="THU05090.1"/>
    </source>
</evidence>
<dbReference type="InterPro" id="IPR013324">
    <property type="entry name" value="RNA_pol_sigma_r3/r4-like"/>
</dbReference>
<feature type="domain" description="RNA polymerase sigma factor 70 region 4 type 2" evidence="6">
    <location>
        <begin position="113"/>
        <end position="165"/>
    </location>
</feature>
<dbReference type="GO" id="GO:0006352">
    <property type="term" value="P:DNA-templated transcription initiation"/>
    <property type="evidence" value="ECO:0007669"/>
    <property type="project" value="InterPro"/>
</dbReference>
<dbReference type="InterPro" id="IPR036388">
    <property type="entry name" value="WH-like_DNA-bd_sf"/>
</dbReference>
<dbReference type="GO" id="GO:0003677">
    <property type="term" value="F:DNA binding"/>
    <property type="evidence" value="ECO:0007669"/>
    <property type="project" value="InterPro"/>
</dbReference>
<dbReference type="NCBIfam" id="TIGR02937">
    <property type="entry name" value="sigma70-ECF"/>
    <property type="match status" value="1"/>
</dbReference>
<dbReference type="AlphaFoldDB" id="A0A4S8FBZ3"/>
<dbReference type="Gene3D" id="1.10.1740.10">
    <property type="match status" value="1"/>
</dbReference>
<evidence type="ECO:0000259" key="5">
    <source>
        <dbReference type="Pfam" id="PF04542"/>
    </source>
</evidence>
<dbReference type="GO" id="GO:0016987">
    <property type="term" value="F:sigma factor activity"/>
    <property type="evidence" value="ECO:0007669"/>
    <property type="project" value="UniProtKB-KW"/>
</dbReference>
<accession>A0A4S8FBZ3</accession>
<dbReference type="SUPFAM" id="SSF88946">
    <property type="entry name" value="Sigma2 domain of RNA polymerase sigma factors"/>
    <property type="match status" value="1"/>
</dbReference>
<organism evidence="7 8">
    <name type="scientific">Lampropedia puyangensis</name>
    <dbReference type="NCBI Taxonomy" id="1330072"/>
    <lineage>
        <taxon>Bacteria</taxon>
        <taxon>Pseudomonadati</taxon>
        <taxon>Pseudomonadota</taxon>
        <taxon>Betaproteobacteria</taxon>
        <taxon>Burkholderiales</taxon>
        <taxon>Comamonadaceae</taxon>
        <taxon>Lampropedia</taxon>
    </lineage>
</organism>
<dbReference type="InterPro" id="IPR039425">
    <property type="entry name" value="RNA_pol_sigma-70-like"/>
</dbReference>
<comment type="similarity">
    <text evidence="1">Belongs to the sigma-70 factor family. ECF subfamily.</text>
</comment>
<keyword evidence="2" id="KW-0805">Transcription regulation</keyword>
<evidence type="ECO:0000256" key="1">
    <source>
        <dbReference type="ARBA" id="ARBA00010641"/>
    </source>
</evidence>
<dbReference type="InterPro" id="IPR007627">
    <property type="entry name" value="RNA_pol_sigma70_r2"/>
</dbReference>
<dbReference type="PANTHER" id="PTHR43133:SF63">
    <property type="entry name" value="RNA POLYMERASE SIGMA FACTOR FECI-RELATED"/>
    <property type="match status" value="1"/>
</dbReference>
<dbReference type="InterPro" id="IPR013325">
    <property type="entry name" value="RNA_pol_sigma_r2"/>
</dbReference>
<dbReference type="EMBL" id="STFG01000001">
    <property type="protein sequence ID" value="THU05090.1"/>
    <property type="molecule type" value="Genomic_DNA"/>
</dbReference>
<evidence type="ECO:0000256" key="3">
    <source>
        <dbReference type="ARBA" id="ARBA00023082"/>
    </source>
</evidence>
<dbReference type="Pfam" id="PF04542">
    <property type="entry name" value="Sigma70_r2"/>
    <property type="match status" value="1"/>
</dbReference>
<evidence type="ECO:0000256" key="4">
    <source>
        <dbReference type="ARBA" id="ARBA00023163"/>
    </source>
</evidence>
<dbReference type="InterPro" id="IPR013249">
    <property type="entry name" value="RNA_pol_sigma70_r4_t2"/>
</dbReference>
<protein>
    <submittedName>
        <fullName evidence="7">Sigma-70 family RNA polymerase sigma factor</fullName>
    </submittedName>
</protein>
<dbReference type="Gene3D" id="1.10.10.10">
    <property type="entry name" value="Winged helix-like DNA-binding domain superfamily/Winged helix DNA-binding domain"/>
    <property type="match status" value="1"/>
</dbReference>
<dbReference type="NCBIfam" id="NF009180">
    <property type="entry name" value="PRK12528.1"/>
    <property type="match status" value="1"/>
</dbReference>